<organism evidence="1 2">
    <name type="scientific">Hymenobacter metallilatus</name>
    <dbReference type="NCBI Taxonomy" id="2493666"/>
    <lineage>
        <taxon>Bacteria</taxon>
        <taxon>Pseudomonadati</taxon>
        <taxon>Bacteroidota</taxon>
        <taxon>Cytophagia</taxon>
        <taxon>Cytophagales</taxon>
        <taxon>Hymenobacteraceae</taxon>
        <taxon>Hymenobacter</taxon>
    </lineage>
</organism>
<dbReference type="Pfam" id="PF13563">
    <property type="entry name" value="2_5_RNA_ligase2"/>
    <property type="match status" value="1"/>
</dbReference>
<reference evidence="1 2" key="1">
    <citation type="submission" date="2018-12" db="EMBL/GenBank/DDBJ databases">
        <authorList>
            <person name="Feng G."/>
            <person name="Zhu H."/>
        </authorList>
    </citation>
    <scope>NUCLEOTIDE SEQUENCE [LARGE SCALE GENOMIC DNA]</scope>
    <source>
        <strain evidence="1 2">9PBR-2</strain>
    </source>
</reference>
<evidence type="ECO:0000313" key="1">
    <source>
        <dbReference type="EMBL" id="RSK34024.1"/>
    </source>
</evidence>
<evidence type="ECO:0000313" key="2">
    <source>
        <dbReference type="Proteomes" id="UP000280066"/>
    </source>
</evidence>
<gene>
    <name evidence="1" type="ORF">EI290_09995</name>
</gene>
<dbReference type="Gene3D" id="3.90.1140.10">
    <property type="entry name" value="Cyclic phosphodiesterase"/>
    <property type="match status" value="1"/>
</dbReference>
<dbReference type="InterPro" id="IPR009097">
    <property type="entry name" value="Cyclic_Pdiesterase"/>
</dbReference>
<dbReference type="OrthoDB" id="793003at2"/>
<dbReference type="RefSeq" id="WP_125429252.1">
    <property type="nucleotide sequence ID" value="NZ_RWIS01000005.1"/>
</dbReference>
<proteinExistence type="predicted"/>
<dbReference type="AlphaFoldDB" id="A0A428JLT3"/>
<keyword evidence="2" id="KW-1185">Reference proteome</keyword>
<dbReference type="SUPFAM" id="SSF55144">
    <property type="entry name" value="LigT-like"/>
    <property type="match status" value="1"/>
</dbReference>
<accession>A0A428JLT3</accession>
<dbReference type="GO" id="GO:0016874">
    <property type="term" value="F:ligase activity"/>
    <property type="evidence" value="ECO:0007669"/>
    <property type="project" value="UniProtKB-KW"/>
</dbReference>
<comment type="caution">
    <text evidence="1">The sequence shown here is derived from an EMBL/GenBank/DDBJ whole genome shotgun (WGS) entry which is preliminary data.</text>
</comment>
<dbReference type="Proteomes" id="UP000280066">
    <property type="component" value="Unassembled WGS sequence"/>
</dbReference>
<protein>
    <submittedName>
        <fullName evidence="1">2'-5' RNA ligase family protein</fullName>
    </submittedName>
</protein>
<dbReference type="EMBL" id="RWIS01000005">
    <property type="protein sequence ID" value="RSK34024.1"/>
    <property type="molecule type" value="Genomic_DNA"/>
</dbReference>
<keyword evidence="1" id="KW-0436">Ligase</keyword>
<name>A0A428JLT3_9BACT</name>
<sequence length="184" mass="20397">MTLPDPAAPLILTLTLNPEAQQHFTHLRRLHFPPSRNYLEAHVTLFHHLPGAELAAVHHTLKELAATVPVLPLHLSGVRFLGNGVAYSLDSPPLLQLHRALQSTWAEWLTPQDRQPLRPHITVQNKVAPAVAKALHEQLQRDFEPQVLQGTGITVWAYRGGPWQQLAQVPFTGAEYPAGATYAP</sequence>